<accession>A0A1I0TTV1</accession>
<dbReference type="RefSeq" id="WP_090951631.1">
    <property type="nucleotide sequence ID" value="NZ_FOJS01000051.1"/>
</dbReference>
<dbReference type="AlphaFoldDB" id="A0A1I0TTV1"/>
<proteinExistence type="predicted"/>
<evidence type="ECO:0000313" key="1">
    <source>
        <dbReference type="EMBL" id="SFA54406.1"/>
    </source>
</evidence>
<evidence type="ECO:0000313" key="2">
    <source>
        <dbReference type="Proteomes" id="UP000198650"/>
    </source>
</evidence>
<protein>
    <submittedName>
        <fullName evidence="1">Uncharacterized protein</fullName>
    </submittedName>
</protein>
<dbReference type="OrthoDB" id="6711169at2"/>
<reference evidence="2" key="1">
    <citation type="submission" date="2016-10" db="EMBL/GenBank/DDBJ databases">
        <authorList>
            <person name="Varghese N."/>
            <person name="Submissions S."/>
        </authorList>
    </citation>
    <scope>NUCLEOTIDE SEQUENCE [LARGE SCALE GENOMIC DNA]</scope>
    <source>
        <strain evidence="2">M1</strain>
    </source>
</reference>
<organism evidence="1 2">
    <name type="scientific">Parageobacillus thermantarcticus</name>
    <dbReference type="NCBI Taxonomy" id="186116"/>
    <lineage>
        <taxon>Bacteria</taxon>
        <taxon>Bacillati</taxon>
        <taxon>Bacillota</taxon>
        <taxon>Bacilli</taxon>
        <taxon>Bacillales</taxon>
        <taxon>Anoxybacillaceae</taxon>
        <taxon>Parageobacillus</taxon>
    </lineage>
</organism>
<name>A0A1I0TTV1_9BACL</name>
<dbReference type="STRING" id="186116.SAMN05192569_10518"/>
<keyword evidence="2" id="KW-1185">Reference proteome</keyword>
<sequence length="64" mass="7202">MKSSIEKILKEKGMKASEWELSMLEHQWKAIQQLKKGIETLKLSDADIGITHHPGGVCRGETVK</sequence>
<gene>
    <name evidence="1" type="ORF">SAMN05192569_10518</name>
</gene>
<dbReference type="EMBL" id="FOJS01000051">
    <property type="protein sequence ID" value="SFA54406.1"/>
    <property type="molecule type" value="Genomic_DNA"/>
</dbReference>
<dbReference type="Proteomes" id="UP000198650">
    <property type="component" value="Unassembled WGS sequence"/>
</dbReference>